<keyword evidence="1" id="KW-0812">Transmembrane</keyword>
<feature type="transmembrane region" description="Helical" evidence="1">
    <location>
        <begin position="169"/>
        <end position="189"/>
    </location>
</feature>
<feature type="transmembrane region" description="Helical" evidence="1">
    <location>
        <begin position="39"/>
        <end position="60"/>
    </location>
</feature>
<proteinExistence type="predicted"/>
<feature type="transmembrane region" description="Helical" evidence="1">
    <location>
        <begin position="80"/>
        <end position="98"/>
    </location>
</feature>
<feature type="transmembrane region" description="Helical" evidence="1">
    <location>
        <begin position="6"/>
        <end position="27"/>
    </location>
</feature>
<keyword evidence="1" id="KW-1133">Transmembrane helix</keyword>
<evidence type="ECO:0000313" key="4">
    <source>
        <dbReference type="Proteomes" id="UP001501371"/>
    </source>
</evidence>
<keyword evidence="1" id="KW-0472">Membrane</keyword>
<dbReference type="RefSeq" id="WP_344273400.1">
    <property type="nucleotide sequence ID" value="NZ_BAAAKV010000014.1"/>
</dbReference>
<gene>
    <name evidence="3" type="ORF">GCM10009654_20520</name>
</gene>
<dbReference type="EMBL" id="BAAAKV010000014">
    <property type="protein sequence ID" value="GAA1163638.1"/>
    <property type="molecule type" value="Genomic_DNA"/>
</dbReference>
<feature type="transmembrane region" description="Helical" evidence="1">
    <location>
        <begin position="105"/>
        <end position="124"/>
    </location>
</feature>
<feature type="domain" description="VanZ-like" evidence="2">
    <location>
        <begin position="80"/>
        <end position="149"/>
    </location>
</feature>
<comment type="caution">
    <text evidence="3">The sequence shown here is derived from an EMBL/GenBank/DDBJ whole genome shotgun (WGS) entry which is preliminary data.</text>
</comment>
<dbReference type="Pfam" id="PF04892">
    <property type="entry name" value="VanZ"/>
    <property type="match status" value="1"/>
</dbReference>
<accession>A0ABN1URH8</accession>
<evidence type="ECO:0000256" key="1">
    <source>
        <dbReference type="SAM" id="Phobius"/>
    </source>
</evidence>
<protein>
    <recommendedName>
        <fullName evidence="2">VanZ-like domain-containing protein</fullName>
    </recommendedName>
</protein>
<name>A0ABN1URH8_9ACTN</name>
<sequence>MLTAVFQGHEIFVLFATALTLLTGGLVHRKARARAERPLTMALWASSVAAILSLTLWTTGGETAPQCVINKDVLEPFGTVQGQLNAAMFAPFGLLGILATRRLALTATLCVLFPALIETVQGLTPFISRLCDTSDLVANAAGAACGLAAGFLANKAFSTPTAKVVDSSSYPLIACGALAVILTGSWLAWLDPIVMDRTVSQRAANSSQKAAVSDALDEAFGGYFKPDNFDFTQGEGESGTIMANFRAGAAELSWPDAEQFTVNLTPNNIEKGHTFPVPGTSGPVRSSKDAERIAKAYAERFAPWGLERSDISVERIDEQEDLGWLVSWRRWRGEVLLPMRLDVVIEPEGNVRDLIARNIDDPELPEANVSEKEAWSLFEDHFGSTTDRAERNEPVLLAARRDGAWRVHWLLTVKTKDVMLSGTVDATDGTFHNPEERVLLSDEK</sequence>
<organism evidence="3 4">
    <name type="scientific">Streptomyces hebeiensis</name>
    <dbReference type="NCBI Taxonomy" id="229486"/>
    <lineage>
        <taxon>Bacteria</taxon>
        <taxon>Bacillati</taxon>
        <taxon>Actinomycetota</taxon>
        <taxon>Actinomycetes</taxon>
        <taxon>Kitasatosporales</taxon>
        <taxon>Streptomycetaceae</taxon>
        <taxon>Streptomyces</taxon>
    </lineage>
</organism>
<dbReference type="Proteomes" id="UP001501371">
    <property type="component" value="Unassembled WGS sequence"/>
</dbReference>
<keyword evidence="4" id="KW-1185">Reference proteome</keyword>
<feature type="transmembrane region" description="Helical" evidence="1">
    <location>
        <begin position="136"/>
        <end position="157"/>
    </location>
</feature>
<reference evidence="3 4" key="1">
    <citation type="journal article" date="2019" name="Int. J. Syst. Evol. Microbiol.">
        <title>The Global Catalogue of Microorganisms (GCM) 10K type strain sequencing project: providing services to taxonomists for standard genome sequencing and annotation.</title>
        <authorList>
            <consortium name="The Broad Institute Genomics Platform"/>
            <consortium name="The Broad Institute Genome Sequencing Center for Infectious Disease"/>
            <person name="Wu L."/>
            <person name="Ma J."/>
        </authorList>
    </citation>
    <scope>NUCLEOTIDE SEQUENCE [LARGE SCALE GENOMIC DNA]</scope>
    <source>
        <strain evidence="3 4">JCM 12696</strain>
    </source>
</reference>
<evidence type="ECO:0000313" key="3">
    <source>
        <dbReference type="EMBL" id="GAA1163638.1"/>
    </source>
</evidence>
<evidence type="ECO:0000259" key="2">
    <source>
        <dbReference type="Pfam" id="PF04892"/>
    </source>
</evidence>
<dbReference type="InterPro" id="IPR006976">
    <property type="entry name" value="VanZ-like"/>
</dbReference>